<accession>A0A1S8LLB9</accession>
<dbReference type="RefSeq" id="WP_176091490.1">
    <property type="nucleotide sequence ID" value="NZ_CP096983.1"/>
</dbReference>
<name>A0A1S8LLB9_9CLOT</name>
<gene>
    <name evidence="1" type="ORF">CROST_037930</name>
</gene>
<reference evidence="1 2" key="1">
    <citation type="submission" date="2022-04" db="EMBL/GenBank/DDBJ databases">
        <title>Genome sequence of C. roseum typestrain.</title>
        <authorList>
            <person name="Poehlein A."/>
            <person name="Schoch T."/>
            <person name="Duerre P."/>
            <person name="Daniel R."/>
        </authorList>
    </citation>
    <scope>NUCLEOTIDE SEQUENCE [LARGE SCALE GENOMIC DNA]</scope>
    <source>
        <strain evidence="1 2">DSM 7320</strain>
    </source>
</reference>
<protein>
    <submittedName>
        <fullName evidence="1">Uncharacterized protein</fullName>
    </submittedName>
</protein>
<dbReference type="AlphaFoldDB" id="A0A1S8LLB9"/>
<keyword evidence="2" id="KW-1185">Reference proteome</keyword>
<dbReference type="Proteomes" id="UP000190951">
    <property type="component" value="Chromosome"/>
</dbReference>
<organism evidence="1 2">
    <name type="scientific">Clostridium felsineum</name>
    <dbReference type="NCBI Taxonomy" id="36839"/>
    <lineage>
        <taxon>Bacteria</taxon>
        <taxon>Bacillati</taxon>
        <taxon>Bacillota</taxon>
        <taxon>Clostridia</taxon>
        <taxon>Eubacteriales</taxon>
        <taxon>Clostridiaceae</taxon>
        <taxon>Clostridium</taxon>
    </lineage>
</organism>
<proteinExistence type="predicted"/>
<dbReference type="STRING" id="84029.CROST_04810"/>
<evidence type="ECO:0000313" key="1">
    <source>
        <dbReference type="EMBL" id="URZ13043.1"/>
    </source>
</evidence>
<sequence length="52" mass="5510">MKAKVYSKPAITSGNKQTEKGLPAVTPIWAANVLLNANVVVNANLSANTNWT</sequence>
<dbReference type="KEGG" id="crw:CROST_037930"/>
<evidence type="ECO:0000313" key="2">
    <source>
        <dbReference type="Proteomes" id="UP000190951"/>
    </source>
</evidence>
<dbReference type="EMBL" id="CP096983">
    <property type="protein sequence ID" value="URZ13043.1"/>
    <property type="molecule type" value="Genomic_DNA"/>
</dbReference>